<name>A0AA39U5H6_9AGAR</name>
<reference evidence="1" key="1">
    <citation type="submission" date="2023-06" db="EMBL/GenBank/DDBJ databases">
        <authorList>
            <consortium name="Lawrence Berkeley National Laboratory"/>
            <person name="Ahrendt S."/>
            <person name="Sahu N."/>
            <person name="Indic B."/>
            <person name="Wong-Bajracharya J."/>
            <person name="Merenyi Z."/>
            <person name="Ke H.-M."/>
            <person name="Monk M."/>
            <person name="Kocsube S."/>
            <person name="Drula E."/>
            <person name="Lipzen A."/>
            <person name="Balint B."/>
            <person name="Henrissat B."/>
            <person name="Andreopoulos B."/>
            <person name="Martin F.M."/>
            <person name="Harder C.B."/>
            <person name="Rigling D."/>
            <person name="Ford K.L."/>
            <person name="Foster G.D."/>
            <person name="Pangilinan J."/>
            <person name="Papanicolaou A."/>
            <person name="Barry K."/>
            <person name="LaButti K."/>
            <person name="Viragh M."/>
            <person name="Koriabine M."/>
            <person name="Yan M."/>
            <person name="Riley R."/>
            <person name="Champramary S."/>
            <person name="Plett K.L."/>
            <person name="Tsai I.J."/>
            <person name="Slot J."/>
            <person name="Sipos G."/>
            <person name="Plett J."/>
            <person name="Nagy L.G."/>
            <person name="Grigoriev I.V."/>
        </authorList>
    </citation>
    <scope>NUCLEOTIDE SEQUENCE</scope>
    <source>
        <strain evidence="1">ICMP 16352</strain>
    </source>
</reference>
<proteinExistence type="predicted"/>
<dbReference type="EMBL" id="JAUEPR010000015">
    <property type="protein sequence ID" value="KAK0477897.1"/>
    <property type="molecule type" value="Genomic_DNA"/>
</dbReference>
<gene>
    <name evidence="1" type="ORF">IW261DRAFT_1420742</name>
</gene>
<protein>
    <recommendedName>
        <fullName evidence="3">Heterokaryon incompatibility domain-containing protein</fullName>
    </recommendedName>
</protein>
<sequence length="194" mass="22149">MASPATVQKEVPHWFSLRGGISKSDQEEISTLDSPSLPSRLSQKLCSDLRIPHTLSLSLILRSCISNNYDFGTAYARLRPRWHNDMTRIEDTRCSHEARDNEIRRVVQQQTHNELFRSASTPLGPVQQPGRVVHSNLKLLRIEPLNFGAEYVWLDVLCLRQTCGPNEALRANVPTIGNVYQMFRQARAATEFRH</sequence>
<keyword evidence="2" id="KW-1185">Reference proteome</keyword>
<organism evidence="1 2">
    <name type="scientific">Armillaria novae-zelandiae</name>
    <dbReference type="NCBI Taxonomy" id="153914"/>
    <lineage>
        <taxon>Eukaryota</taxon>
        <taxon>Fungi</taxon>
        <taxon>Dikarya</taxon>
        <taxon>Basidiomycota</taxon>
        <taxon>Agaricomycotina</taxon>
        <taxon>Agaricomycetes</taxon>
        <taxon>Agaricomycetidae</taxon>
        <taxon>Agaricales</taxon>
        <taxon>Marasmiineae</taxon>
        <taxon>Physalacriaceae</taxon>
        <taxon>Armillaria</taxon>
    </lineage>
</organism>
<evidence type="ECO:0000313" key="1">
    <source>
        <dbReference type="EMBL" id="KAK0477897.1"/>
    </source>
</evidence>
<evidence type="ECO:0000313" key="2">
    <source>
        <dbReference type="Proteomes" id="UP001175227"/>
    </source>
</evidence>
<evidence type="ECO:0008006" key="3">
    <source>
        <dbReference type="Google" id="ProtNLM"/>
    </source>
</evidence>
<dbReference type="AlphaFoldDB" id="A0AA39U5H6"/>
<accession>A0AA39U5H6</accession>
<comment type="caution">
    <text evidence="1">The sequence shown here is derived from an EMBL/GenBank/DDBJ whole genome shotgun (WGS) entry which is preliminary data.</text>
</comment>
<dbReference type="Proteomes" id="UP001175227">
    <property type="component" value="Unassembled WGS sequence"/>
</dbReference>